<feature type="signal peptide" evidence="2">
    <location>
        <begin position="1"/>
        <end position="33"/>
    </location>
</feature>
<dbReference type="EMBL" id="JAPVEA010000001">
    <property type="protein sequence ID" value="KAJ5465074.1"/>
    <property type="molecule type" value="Genomic_DNA"/>
</dbReference>
<organism evidence="3 4">
    <name type="scientific">Penicillium daleae</name>
    <dbReference type="NCBI Taxonomy" id="63821"/>
    <lineage>
        <taxon>Eukaryota</taxon>
        <taxon>Fungi</taxon>
        <taxon>Dikarya</taxon>
        <taxon>Ascomycota</taxon>
        <taxon>Pezizomycotina</taxon>
        <taxon>Eurotiomycetes</taxon>
        <taxon>Eurotiomycetidae</taxon>
        <taxon>Eurotiales</taxon>
        <taxon>Aspergillaceae</taxon>
        <taxon>Penicillium</taxon>
    </lineage>
</organism>
<evidence type="ECO:0000313" key="3">
    <source>
        <dbReference type="EMBL" id="KAJ5465074.1"/>
    </source>
</evidence>
<gene>
    <name evidence="3" type="ORF">N7458_000760</name>
</gene>
<dbReference type="GeneID" id="81594397"/>
<sequence>MPGSWVHGPRSPRKLVIALLTALVTSPVPVALGLRTTGGSPCASVCNKVSTNTTASEIVCLDNSYGDSKGKTFEDCVSCQLESSYVDRLSGETDVNWGLYNLRYAVSSCVFGYPESAANISTPCTVTCSSVQSAVEVDLLDPGANNFNDWCSTTGFADNVINDCEFCYNLTYQQTNPQVYIANFLESVRYNCHYKTGVGLAFDIAPSRIFTETLLPSSMSLATSTPSGGSGVNLGVVIAVPIVGFIIIVCSLGACCFFFIRWRRKSVGRGRYQDHLYARWNDTSISTPQQAQGGWGSPHQMHAAGYGVHDPGYGSGFGFTESDGQSHAVGYAHDYSKTGYSYELTETSPSNYHATPQMGAHSFDPDRKDPYSDHIVQSPPPPAPYVSPHMWHGDFYPDKKQPF</sequence>
<dbReference type="RefSeq" id="XP_056771921.1">
    <property type="nucleotide sequence ID" value="XM_056904154.1"/>
</dbReference>
<keyword evidence="1" id="KW-1133">Transmembrane helix</keyword>
<evidence type="ECO:0000256" key="2">
    <source>
        <dbReference type="SAM" id="SignalP"/>
    </source>
</evidence>
<keyword evidence="1" id="KW-0472">Membrane</keyword>
<evidence type="ECO:0000313" key="4">
    <source>
        <dbReference type="Proteomes" id="UP001213681"/>
    </source>
</evidence>
<comment type="caution">
    <text evidence="3">The sequence shown here is derived from an EMBL/GenBank/DDBJ whole genome shotgun (WGS) entry which is preliminary data.</text>
</comment>
<dbReference type="Proteomes" id="UP001213681">
    <property type="component" value="Unassembled WGS sequence"/>
</dbReference>
<proteinExistence type="predicted"/>
<keyword evidence="4" id="KW-1185">Reference proteome</keyword>
<name>A0AAD6G8L5_9EURO</name>
<keyword evidence="2" id="KW-0732">Signal</keyword>
<feature type="chain" id="PRO_5042191276" evidence="2">
    <location>
        <begin position="34"/>
        <end position="403"/>
    </location>
</feature>
<reference evidence="3" key="2">
    <citation type="journal article" date="2023" name="IMA Fungus">
        <title>Comparative genomic study of the Penicillium genus elucidates a diverse pangenome and 15 lateral gene transfer events.</title>
        <authorList>
            <person name="Petersen C."/>
            <person name="Sorensen T."/>
            <person name="Nielsen M.R."/>
            <person name="Sondergaard T.E."/>
            <person name="Sorensen J.L."/>
            <person name="Fitzpatrick D.A."/>
            <person name="Frisvad J.C."/>
            <person name="Nielsen K.L."/>
        </authorList>
    </citation>
    <scope>NUCLEOTIDE SEQUENCE</scope>
    <source>
        <strain evidence="3">IBT 16125</strain>
    </source>
</reference>
<accession>A0AAD6G8L5</accession>
<protein>
    <submittedName>
        <fullName evidence="3">Uncharacterized protein</fullName>
    </submittedName>
</protein>
<keyword evidence="1" id="KW-0812">Transmembrane</keyword>
<reference evidence="3" key="1">
    <citation type="submission" date="2022-12" db="EMBL/GenBank/DDBJ databases">
        <authorList>
            <person name="Petersen C."/>
        </authorList>
    </citation>
    <scope>NUCLEOTIDE SEQUENCE</scope>
    <source>
        <strain evidence="3">IBT 16125</strain>
    </source>
</reference>
<evidence type="ECO:0000256" key="1">
    <source>
        <dbReference type="SAM" id="Phobius"/>
    </source>
</evidence>
<feature type="transmembrane region" description="Helical" evidence="1">
    <location>
        <begin position="234"/>
        <end position="260"/>
    </location>
</feature>
<dbReference type="AlphaFoldDB" id="A0AAD6G8L5"/>